<comment type="caution">
    <text evidence="2">The sequence shown here is derived from an EMBL/GenBank/DDBJ whole genome shotgun (WGS) entry which is preliminary data.</text>
</comment>
<keyword evidence="1" id="KW-0812">Transmembrane</keyword>
<keyword evidence="1" id="KW-0472">Membrane</keyword>
<dbReference type="AlphaFoldDB" id="A0AAD4XU60"/>
<evidence type="ECO:0000256" key="1">
    <source>
        <dbReference type="SAM" id="Phobius"/>
    </source>
</evidence>
<dbReference type="InterPro" id="IPR044623">
    <property type="entry name" value="HRD3"/>
</dbReference>
<keyword evidence="1" id="KW-1133">Transmembrane helix</keyword>
<sequence>MLHGFLTNMGNGVCVWENLDFVQILKGTNVHILCGGKLLSKVMNMQPYLLVMHITTEGAPRETMTVLQRLICMPSHSQTLKLFSTFGYMHEHGQGRPLDLHLAKRYYDQALEIDPAAKLPVTLALMSLYVRKNYENTILVDMIDALPGLFPKVEVWVDKVIMDEGNATILTLFICLLTVLYLRERQRRHAVAAAGDL</sequence>
<evidence type="ECO:0000313" key="2">
    <source>
        <dbReference type="EMBL" id="KAI3945050.1"/>
    </source>
</evidence>
<dbReference type="PANTHER" id="PTHR45084">
    <property type="entry name" value="ERAD-ASSOCIATED E3 UBIQUITIN-PROTEIN LIGASE COMPONENT HRD3A-RELATED"/>
    <property type="match status" value="1"/>
</dbReference>
<dbReference type="Proteomes" id="UP001202328">
    <property type="component" value="Unassembled WGS sequence"/>
</dbReference>
<name>A0AAD4XU60_9MAGN</name>
<proteinExistence type="predicted"/>
<dbReference type="PANTHER" id="PTHR45084:SF1">
    <property type="entry name" value="ERAD-ASSOCIATED E3 UBIQUITIN-PROTEIN LIGASE COMPONENT HRD3A-RELATED"/>
    <property type="match status" value="1"/>
</dbReference>
<evidence type="ECO:0000313" key="3">
    <source>
        <dbReference type="Proteomes" id="UP001202328"/>
    </source>
</evidence>
<dbReference type="SUPFAM" id="SSF81901">
    <property type="entry name" value="HCP-like"/>
    <property type="match status" value="1"/>
</dbReference>
<reference evidence="2" key="1">
    <citation type="submission" date="2022-04" db="EMBL/GenBank/DDBJ databases">
        <title>A functionally conserved STORR gene fusion in Papaver species that diverged 16.8 million years ago.</title>
        <authorList>
            <person name="Catania T."/>
        </authorList>
    </citation>
    <scope>NUCLEOTIDE SEQUENCE</scope>
    <source>
        <strain evidence="2">S-188037</strain>
    </source>
</reference>
<protein>
    <submittedName>
        <fullName evidence="2">Uncharacterized protein</fullName>
    </submittedName>
</protein>
<gene>
    <name evidence="2" type="ORF">MKW98_009854</name>
</gene>
<dbReference type="GO" id="GO:0036503">
    <property type="term" value="P:ERAD pathway"/>
    <property type="evidence" value="ECO:0007669"/>
    <property type="project" value="InterPro"/>
</dbReference>
<feature type="transmembrane region" description="Helical" evidence="1">
    <location>
        <begin position="165"/>
        <end position="182"/>
    </location>
</feature>
<organism evidence="2 3">
    <name type="scientific">Papaver atlanticum</name>
    <dbReference type="NCBI Taxonomy" id="357466"/>
    <lineage>
        <taxon>Eukaryota</taxon>
        <taxon>Viridiplantae</taxon>
        <taxon>Streptophyta</taxon>
        <taxon>Embryophyta</taxon>
        <taxon>Tracheophyta</taxon>
        <taxon>Spermatophyta</taxon>
        <taxon>Magnoliopsida</taxon>
        <taxon>Ranunculales</taxon>
        <taxon>Papaveraceae</taxon>
        <taxon>Papaveroideae</taxon>
        <taxon>Papaver</taxon>
    </lineage>
</organism>
<accession>A0AAD4XU60</accession>
<keyword evidence="3" id="KW-1185">Reference proteome</keyword>
<dbReference type="EMBL" id="JAJJMB010003897">
    <property type="protein sequence ID" value="KAI3945050.1"/>
    <property type="molecule type" value="Genomic_DNA"/>
</dbReference>
<feature type="non-terminal residue" evidence="2">
    <location>
        <position position="197"/>
    </location>
</feature>